<keyword evidence="3" id="KW-0227">DNA damage</keyword>
<dbReference type="InterPro" id="IPR011335">
    <property type="entry name" value="Restrct_endonuc-II-like"/>
</dbReference>
<proteinExistence type="inferred from homology"/>
<dbReference type="GO" id="GO:0004519">
    <property type="term" value="F:endonuclease activity"/>
    <property type="evidence" value="ECO:0007669"/>
    <property type="project" value="UniProtKB-KW"/>
</dbReference>
<keyword evidence="8" id="KW-1185">Reference proteome</keyword>
<dbReference type="EMBL" id="BAABLO010000004">
    <property type="protein sequence ID" value="GAA4717376.1"/>
    <property type="molecule type" value="Genomic_DNA"/>
</dbReference>
<dbReference type="NCBIfam" id="TIGR00632">
    <property type="entry name" value="vsr"/>
    <property type="match status" value="1"/>
</dbReference>
<sequence length="156" mass="17965">MARHDSGETSPSEPDRVAPDARLSTRFSNQARQATAPELALRRELHRRGLRYRVQVRIPGLPRRRPDIVFTRAKVAVFVDGCFWHACPDHCIVPKANREWWLWKFAVNRERDADTNKALADLGWAVVRIWEHESISSAADAVMTVVRDRRARLAQC</sequence>
<dbReference type="Pfam" id="PF03852">
    <property type="entry name" value="Vsr"/>
    <property type="match status" value="1"/>
</dbReference>
<protein>
    <submittedName>
        <fullName evidence="7">Very short patch repair endonuclease</fullName>
    </submittedName>
</protein>
<evidence type="ECO:0000256" key="3">
    <source>
        <dbReference type="ARBA" id="ARBA00022763"/>
    </source>
</evidence>
<keyword evidence="1" id="KW-0540">Nuclease</keyword>
<evidence type="ECO:0000256" key="4">
    <source>
        <dbReference type="ARBA" id="ARBA00022801"/>
    </source>
</evidence>
<accession>A0ABP8XXD8</accession>
<name>A0ABP8XXD8_9MICO</name>
<evidence type="ECO:0000256" key="2">
    <source>
        <dbReference type="ARBA" id="ARBA00022759"/>
    </source>
</evidence>
<dbReference type="SUPFAM" id="SSF52980">
    <property type="entry name" value="Restriction endonuclease-like"/>
    <property type="match status" value="1"/>
</dbReference>
<evidence type="ECO:0000313" key="7">
    <source>
        <dbReference type="EMBL" id="GAA4717376.1"/>
    </source>
</evidence>
<dbReference type="Gene3D" id="3.40.960.10">
    <property type="entry name" value="VSR Endonuclease"/>
    <property type="match status" value="1"/>
</dbReference>
<reference evidence="8" key="1">
    <citation type="journal article" date="2019" name="Int. J. Syst. Evol. Microbiol.">
        <title>The Global Catalogue of Microorganisms (GCM) 10K type strain sequencing project: providing services to taxonomists for standard genome sequencing and annotation.</title>
        <authorList>
            <consortium name="The Broad Institute Genomics Platform"/>
            <consortium name="The Broad Institute Genome Sequencing Center for Infectious Disease"/>
            <person name="Wu L."/>
            <person name="Ma J."/>
        </authorList>
    </citation>
    <scope>NUCLEOTIDE SEQUENCE [LARGE SCALE GENOMIC DNA]</scope>
    <source>
        <strain evidence="8">JCM 18961</strain>
    </source>
</reference>
<evidence type="ECO:0000256" key="5">
    <source>
        <dbReference type="ARBA" id="ARBA00023204"/>
    </source>
</evidence>
<dbReference type="CDD" id="cd00221">
    <property type="entry name" value="Vsr"/>
    <property type="match status" value="1"/>
</dbReference>
<comment type="similarity">
    <text evidence="6">Belongs to the Vsr family.</text>
</comment>
<dbReference type="InterPro" id="IPR004603">
    <property type="entry name" value="DNA_mismatch_endonuc_vsr"/>
</dbReference>
<keyword evidence="5" id="KW-0234">DNA repair</keyword>
<keyword evidence="2 7" id="KW-0255">Endonuclease</keyword>
<organism evidence="7 8">
    <name type="scientific">Pedococcus ginsenosidimutans</name>
    <dbReference type="NCBI Taxonomy" id="490570"/>
    <lineage>
        <taxon>Bacteria</taxon>
        <taxon>Bacillati</taxon>
        <taxon>Actinomycetota</taxon>
        <taxon>Actinomycetes</taxon>
        <taxon>Micrococcales</taxon>
        <taxon>Intrasporangiaceae</taxon>
        <taxon>Pedococcus</taxon>
    </lineage>
</organism>
<keyword evidence="4" id="KW-0378">Hydrolase</keyword>
<comment type="caution">
    <text evidence="7">The sequence shown here is derived from an EMBL/GenBank/DDBJ whole genome shotgun (WGS) entry which is preliminary data.</text>
</comment>
<evidence type="ECO:0000256" key="6">
    <source>
        <dbReference type="ARBA" id="ARBA00029466"/>
    </source>
</evidence>
<gene>
    <name evidence="7" type="ORF">GCM10025782_13080</name>
</gene>
<evidence type="ECO:0000256" key="1">
    <source>
        <dbReference type="ARBA" id="ARBA00022722"/>
    </source>
</evidence>
<evidence type="ECO:0000313" key="8">
    <source>
        <dbReference type="Proteomes" id="UP001500556"/>
    </source>
</evidence>
<dbReference type="Proteomes" id="UP001500556">
    <property type="component" value="Unassembled WGS sequence"/>
</dbReference>